<feature type="compositionally biased region" description="Basic and acidic residues" evidence="1">
    <location>
        <begin position="71"/>
        <end position="81"/>
    </location>
</feature>
<feature type="compositionally biased region" description="Polar residues" evidence="1">
    <location>
        <begin position="233"/>
        <end position="253"/>
    </location>
</feature>
<feature type="region of interest" description="Disordered" evidence="1">
    <location>
        <begin position="233"/>
        <end position="289"/>
    </location>
</feature>
<name>A0A9W8IA38_9FUNG</name>
<feature type="region of interest" description="Disordered" evidence="1">
    <location>
        <begin position="60"/>
        <end position="81"/>
    </location>
</feature>
<evidence type="ECO:0000313" key="3">
    <source>
        <dbReference type="Proteomes" id="UP001139887"/>
    </source>
</evidence>
<organism evidence="2 3">
    <name type="scientific">Coemansia brasiliensis</name>
    <dbReference type="NCBI Taxonomy" id="2650707"/>
    <lineage>
        <taxon>Eukaryota</taxon>
        <taxon>Fungi</taxon>
        <taxon>Fungi incertae sedis</taxon>
        <taxon>Zoopagomycota</taxon>
        <taxon>Kickxellomycotina</taxon>
        <taxon>Kickxellomycetes</taxon>
        <taxon>Kickxellales</taxon>
        <taxon>Kickxellaceae</taxon>
        <taxon>Coemansia</taxon>
    </lineage>
</organism>
<dbReference type="OrthoDB" id="5582426at2759"/>
<evidence type="ECO:0000313" key="2">
    <source>
        <dbReference type="EMBL" id="KAJ2848129.1"/>
    </source>
</evidence>
<protein>
    <submittedName>
        <fullName evidence="2">Uncharacterized protein</fullName>
    </submittedName>
</protein>
<comment type="caution">
    <text evidence="2">The sequence shown here is derived from an EMBL/GenBank/DDBJ whole genome shotgun (WGS) entry which is preliminary data.</text>
</comment>
<sequence length="484" mass="54245">MPFFQLRKSKLKEAIHEMMKDFSTYPQFIEAFQKSSQNAKTAFDTTIRPIEDTWLHSIKSAKGKPTSSSDMDYKQTPDTQKTQDRVRLSTILLKMLYVVVVSFPREMSELFSKKAHASRLLMLVKFSEVPINLRLMLVSLISRWSVILGSKPKGKCYLPTIVDSFYYNTGHAPRKELLLQLPAGVQLQPGWKYPSLDPATKETEFLYIPTEAIARDSTKPSTADRQVHMSTANQIPQNKPTQPMPLHNQQQQHKIQRLPPQQSGQALQQQPVPKPEVKAETLSSNTSSVKSSNALDFERMKSCAQELQSLSTMLVENLSMMETDEDPQTNSVIQDMMQRINNSYATVHNYSKVLNAEYEAANTKLQLAVDGAKQSMAAYNTTIQNHKQWFNNKDNQNALLLSPSSTPFTSPLKANDGMDLASASISDFAESSRQAIARNNMATPPSMSSRQESASSTASAPPQAAMLERVSTKVRGKMRDVSQV</sequence>
<reference evidence="2" key="1">
    <citation type="submission" date="2022-07" db="EMBL/GenBank/DDBJ databases">
        <title>Phylogenomic reconstructions and comparative analyses of Kickxellomycotina fungi.</title>
        <authorList>
            <person name="Reynolds N.K."/>
            <person name="Stajich J.E."/>
            <person name="Barry K."/>
            <person name="Grigoriev I.V."/>
            <person name="Crous P."/>
            <person name="Smith M.E."/>
        </authorList>
    </citation>
    <scope>NUCLEOTIDE SEQUENCE</scope>
    <source>
        <strain evidence="2">NRRL 1566</strain>
    </source>
</reference>
<proteinExistence type="predicted"/>
<accession>A0A9W8IA38</accession>
<dbReference type="EMBL" id="JANBUW010000208">
    <property type="protein sequence ID" value="KAJ2848129.1"/>
    <property type="molecule type" value="Genomic_DNA"/>
</dbReference>
<keyword evidence="3" id="KW-1185">Reference proteome</keyword>
<dbReference type="AlphaFoldDB" id="A0A9W8IA38"/>
<evidence type="ECO:0000256" key="1">
    <source>
        <dbReference type="SAM" id="MobiDB-lite"/>
    </source>
</evidence>
<feature type="compositionally biased region" description="Low complexity" evidence="1">
    <location>
        <begin position="446"/>
        <end position="465"/>
    </location>
</feature>
<feature type="compositionally biased region" description="Low complexity" evidence="1">
    <location>
        <begin position="259"/>
        <end position="271"/>
    </location>
</feature>
<gene>
    <name evidence="2" type="ORF">IWW36_003481</name>
</gene>
<dbReference type="Proteomes" id="UP001139887">
    <property type="component" value="Unassembled WGS sequence"/>
</dbReference>
<feature type="region of interest" description="Disordered" evidence="1">
    <location>
        <begin position="439"/>
        <end position="484"/>
    </location>
</feature>